<dbReference type="SUPFAM" id="SSF54001">
    <property type="entry name" value="Cysteine proteinases"/>
    <property type="match status" value="1"/>
</dbReference>
<feature type="compositionally biased region" description="Low complexity" evidence="1">
    <location>
        <begin position="530"/>
        <end position="540"/>
    </location>
</feature>
<feature type="transmembrane region" description="Helical" evidence="2">
    <location>
        <begin position="582"/>
        <end position="605"/>
    </location>
</feature>
<evidence type="ECO:0000259" key="3">
    <source>
        <dbReference type="SMART" id="SM00460"/>
    </source>
</evidence>
<keyword evidence="2" id="KW-0812">Transmembrane</keyword>
<gene>
    <name evidence="4" type="ORF">EII35_05910</name>
</gene>
<dbReference type="AlphaFoldDB" id="A0A3P1WTY7"/>
<feature type="transmembrane region" description="Helical" evidence="2">
    <location>
        <begin position="33"/>
        <end position="54"/>
    </location>
</feature>
<feature type="region of interest" description="Disordered" evidence="1">
    <location>
        <begin position="510"/>
        <end position="579"/>
    </location>
</feature>
<feature type="transmembrane region" description="Helical" evidence="2">
    <location>
        <begin position="162"/>
        <end position="181"/>
    </location>
</feature>
<dbReference type="EMBL" id="RQYT01000009">
    <property type="protein sequence ID" value="RRD50092.1"/>
    <property type="molecule type" value="Genomic_DNA"/>
</dbReference>
<accession>A0A3P1WTY7</accession>
<comment type="caution">
    <text evidence="4">The sequence shown here is derived from an EMBL/GenBank/DDBJ whole genome shotgun (WGS) entry which is preliminary data.</text>
</comment>
<dbReference type="PANTHER" id="PTHR42736">
    <property type="entry name" value="PROTEIN-GLUTAMINE GAMMA-GLUTAMYLTRANSFERASE"/>
    <property type="match status" value="1"/>
</dbReference>
<dbReference type="InterPro" id="IPR002931">
    <property type="entry name" value="Transglutaminase-like"/>
</dbReference>
<feature type="domain" description="Transglutaminase-like" evidence="3">
    <location>
        <begin position="442"/>
        <end position="511"/>
    </location>
</feature>
<sequence>MRTTRSFLLPLTISLAVLVSLFPIDPLVEGPVVTLDTVLLLLVPGLLGSVLALVGLGRVLSVLLTSLACVAVLAWRGLALAPGHAPTHAWAGLTGDGARALAEATLPIPIAPGITWLLLMLAATSWILTTTFAEALEQPGWAIASLALPFGIAAVVQPEEVALDLFLGVAAGYVAVLLAAPRPVSPGFEGSRWLVGAVSAGLAVALAVAVATFLPMGEKQPWRSNLNEAPIELGDPTVDLEENLHRPDPVDVLRYTSSDGAPHYLRTTAMTRITTNGAQLDSMRLRSGDLAGAYDFPGTKVDLSISMAFPSQYLPVPFSPEQFRADGKWGWDPDTLAVVATGQEGARQSQRLDYTVTSVIPQHDAATIAAAKAGKSPDGERSLEVPQDVPARVADLLAEITKGAETDGQKALALVEFFQSDQFTYTLEAPGSSSTSALADFLLNERAGYCIHFSISMALLSRMSGIPARVAVGFTGGTADGNGFRVTTDNMHAWPELYFEGLGWVPFEPTKSYGGGSSGEGNQPAPPPSTESAAPTTPEATPSPSPEPTPTAEASPEPSPSGQPGASDDQPGPADGSSGSPWFWPVVGLLGLLVLAVLPAVIRWARGWWRLRPSRAGADLASAAWRELRDTFTDAGLPWEPGSPGAAAATMAAGLGREAATDLRLVADLVERTLYAQQAPDPGELPSATRRARRLILGGLPPTQRWSARLLPRSLIRPRRR</sequence>
<evidence type="ECO:0000256" key="1">
    <source>
        <dbReference type="SAM" id="MobiDB-lite"/>
    </source>
</evidence>
<organism evidence="4 5">
    <name type="scientific">Arachnia propionica</name>
    <dbReference type="NCBI Taxonomy" id="1750"/>
    <lineage>
        <taxon>Bacteria</taxon>
        <taxon>Bacillati</taxon>
        <taxon>Actinomycetota</taxon>
        <taxon>Actinomycetes</taxon>
        <taxon>Propionibacteriales</taxon>
        <taxon>Propionibacteriaceae</taxon>
        <taxon>Arachnia</taxon>
    </lineage>
</organism>
<dbReference type="Gene3D" id="3.10.620.30">
    <property type="match status" value="1"/>
</dbReference>
<dbReference type="Proteomes" id="UP000280935">
    <property type="component" value="Unassembled WGS sequence"/>
</dbReference>
<evidence type="ECO:0000256" key="2">
    <source>
        <dbReference type="SAM" id="Phobius"/>
    </source>
</evidence>
<feature type="transmembrane region" description="Helical" evidence="2">
    <location>
        <begin position="140"/>
        <end position="156"/>
    </location>
</feature>
<dbReference type="Pfam" id="PF11992">
    <property type="entry name" value="TgpA_N"/>
    <property type="match status" value="1"/>
</dbReference>
<keyword evidence="2" id="KW-1133">Transmembrane helix</keyword>
<dbReference type="OrthoDB" id="9804023at2"/>
<feature type="transmembrane region" description="Helical" evidence="2">
    <location>
        <begin position="59"/>
        <end position="78"/>
    </location>
</feature>
<dbReference type="RefSeq" id="WP_125227535.1">
    <property type="nucleotide sequence ID" value="NZ_RQYT01000009.1"/>
</dbReference>
<keyword evidence="2" id="KW-0472">Membrane</keyword>
<dbReference type="PANTHER" id="PTHR42736:SF1">
    <property type="entry name" value="PROTEIN-GLUTAMINE GAMMA-GLUTAMYLTRANSFERASE"/>
    <property type="match status" value="1"/>
</dbReference>
<dbReference type="InterPro" id="IPR052901">
    <property type="entry name" value="Bact_TGase-like"/>
</dbReference>
<feature type="transmembrane region" description="Helical" evidence="2">
    <location>
        <begin position="110"/>
        <end position="128"/>
    </location>
</feature>
<dbReference type="Pfam" id="PF01841">
    <property type="entry name" value="Transglut_core"/>
    <property type="match status" value="1"/>
</dbReference>
<name>A0A3P1WTY7_9ACTN</name>
<evidence type="ECO:0000313" key="4">
    <source>
        <dbReference type="EMBL" id="RRD50092.1"/>
    </source>
</evidence>
<feature type="transmembrane region" description="Helical" evidence="2">
    <location>
        <begin position="193"/>
        <end position="214"/>
    </location>
</feature>
<evidence type="ECO:0000313" key="5">
    <source>
        <dbReference type="Proteomes" id="UP000280935"/>
    </source>
</evidence>
<proteinExistence type="predicted"/>
<dbReference type="SMART" id="SM00460">
    <property type="entry name" value="TGc"/>
    <property type="match status" value="1"/>
</dbReference>
<dbReference type="InterPro" id="IPR021878">
    <property type="entry name" value="TgpA_N"/>
</dbReference>
<reference evidence="4 5" key="1">
    <citation type="submission" date="2018-11" db="EMBL/GenBank/DDBJ databases">
        <title>Genomes From Bacteria Associated with the Canine Oral Cavity: a Test Case for Automated Genome-Based Taxonomic Assignment.</title>
        <authorList>
            <person name="Coil D.A."/>
            <person name="Jospin G."/>
            <person name="Darling A.E."/>
            <person name="Wallis C."/>
            <person name="Davis I.J."/>
            <person name="Harris S."/>
            <person name="Eisen J.A."/>
            <person name="Holcombe L.J."/>
            <person name="O'Flynn C."/>
        </authorList>
    </citation>
    <scope>NUCLEOTIDE SEQUENCE [LARGE SCALE GENOMIC DNA]</scope>
    <source>
        <strain evidence="4 5">OH2822_COT-296</strain>
    </source>
</reference>
<protein>
    <recommendedName>
        <fullName evidence="3">Transglutaminase-like domain-containing protein</fullName>
    </recommendedName>
</protein>
<dbReference type="InterPro" id="IPR038765">
    <property type="entry name" value="Papain-like_cys_pep_sf"/>
</dbReference>